<dbReference type="Proteomes" id="UP000541470">
    <property type="component" value="Unassembled WGS sequence"/>
</dbReference>
<name>A0A7Y0FX18_9HYPH</name>
<evidence type="ECO:0000256" key="2">
    <source>
        <dbReference type="ARBA" id="ARBA00005417"/>
    </source>
</evidence>
<evidence type="ECO:0000256" key="6">
    <source>
        <dbReference type="ARBA" id="ARBA00022840"/>
    </source>
</evidence>
<keyword evidence="7" id="KW-0472">Membrane</keyword>
<dbReference type="AlphaFoldDB" id="A0A7Y0FX18"/>
<keyword evidence="10" id="KW-1185">Reference proteome</keyword>
<evidence type="ECO:0000313" key="10">
    <source>
        <dbReference type="Proteomes" id="UP000541470"/>
    </source>
</evidence>
<reference evidence="9 10" key="1">
    <citation type="submission" date="2020-04" db="EMBL/GenBank/DDBJ databases">
        <title>Rhizobium sp. S-51 isolated from soil.</title>
        <authorList>
            <person name="Dahal R.H."/>
        </authorList>
    </citation>
    <scope>NUCLEOTIDE SEQUENCE [LARGE SCALE GENOMIC DNA]</scope>
    <source>
        <strain evidence="9 10">S-51</strain>
    </source>
</reference>
<dbReference type="Gene3D" id="3.40.50.300">
    <property type="entry name" value="P-loop containing nucleotide triphosphate hydrolases"/>
    <property type="match status" value="1"/>
</dbReference>
<dbReference type="InterPro" id="IPR013563">
    <property type="entry name" value="Oligopep_ABC_C"/>
</dbReference>
<protein>
    <submittedName>
        <fullName evidence="9">ABC transporter ATP-binding protein</fullName>
    </submittedName>
</protein>
<keyword evidence="3" id="KW-0813">Transport</keyword>
<dbReference type="PANTHER" id="PTHR43297:SF2">
    <property type="entry name" value="DIPEPTIDE TRANSPORT ATP-BINDING PROTEIN DPPD"/>
    <property type="match status" value="1"/>
</dbReference>
<dbReference type="RefSeq" id="WP_169594319.1">
    <property type="nucleotide sequence ID" value="NZ_JABBGK010000004.1"/>
</dbReference>
<keyword evidence="6 9" id="KW-0067">ATP-binding</keyword>
<dbReference type="Pfam" id="PF08352">
    <property type="entry name" value="oligo_HPY"/>
    <property type="match status" value="1"/>
</dbReference>
<dbReference type="NCBIfam" id="TIGR01727">
    <property type="entry name" value="oligo_HPY"/>
    <property type="match status" value="1"/>
</dbReference>
<dbReference type="InterPro" id="IPR003593">
    <property type="entry name" value="AAA+_ATPase"/>
</dbReference>
<evidence type="ECO:0000313" key="9">
    <source>
        <dbReference type="EMBL" id="NML76078.1"/>
    </source>
</evidence>
<dbReference type="PANTHER" id="PTHR43297">
    <property type="entry name" value="OLIGOPEPTIDE TRANSPORT ATP-BINDING PROTEIN APPD"/>
    <property type="match status" value="1"/>
</dbReference>
<keyword evidence="4" id="KW-1003">Cell membrane</keyword>
<comment type="subcellular location">
    <subcellularLocation>
        <location evidence="1">Cell inner membrane</location>
        <topology evidence="1">Peripheral membrane protein</topology>
    </subcellularLocation>
</comment>
<dbReference type="PROSITE" id="PS50893">
    <property type="entry name" value="ABC_TRANSPORTER_2"/>
    <property type="match status" value="1"/>
</dbReference>
<evidence type="ECO:0000256" key="3">
    <source>
        <dbReference type="ARBA" id="ARBA00022448"/>
    </source>
</evidence>
<dbReference type="GO" id="GO:0015833">
    <property type="term" value="P:peptide transport"/>
    <property type="evidence" value="ECO:0007669"/>
    <property type="project" value="InterPro"/>
</dbReference>
<evidence type="ECO:0000256" key="7">
    <source>
        <dbReference type="ARBA" id="ARBA00023136"/>
    </source>
</evidence>
<dbReference type="SUPFAM" id="SSF52540">
    <property type="entry name" value="P-loop containing nucleoside triphosphate hydrolases"/>
    <property type="match status" value="1"/>
</dbReference>
<feature type="domain" description="ABC transporter" evidence="8">
    <location>
        <begin position="5"/>
        <end position="252"/>
    </location>
</feature>
<gene>
    <name evidence="9" type="ORF">HHL25_18245</name>
</gene>
<sequence length="320" mass="33878">MPALLKVEDLHIGFGPLEPLSGVDIAVDRGRILGLVGESGSGKSMTAMSVMGLLPLMGGRIKSGRILFDGTDLTSIGEKAYRNLRGGRIALITQNPMTSLDPVVKVGRQIDQVAEIHLKLDRRAAREKTIGLMARMRIPSPEMTYDLFPHQLSGGLRQRIVIAMALAGDPDLLIADEPTTALDVTVQAQIIALLHELVKEKGLGLVLITHDMGVVAQTCDEVAVMYCGKVVEYGQVDAIFDAPRHPYTRALIGCIPQPGMAQGSLAGIPGMVPPASAMPAGCRFNPRCPQAIDVCRASSPPSVVDAGRSVACFLAEGASA</sequence>
<evidence type="ECO:0000256" key="1">
    <source>
        <dbReference type="ARBA" id="ARBA00004417"/>
    </source>
</evidence>
<dbReference type="InterPro" id="IPR050388">
    <property type="entry name" value="ABC_Ni/Peptide_Import"/>
</dbReference>
<evidence type="ECO:0000256" key="4">
    <source>
        <dbReference type="ARBA" id="ARBA00022475"/>
    </source>
</evidence>
<dbReference type="InterPro" id="IPR027417">
    <property type="entry name" value="P-loop_NTPase"/>
</dbReference>
<dbReference type="EMBL" id="JABBGK010000004">
    <property type="protein sequence ID" value="NML76078.1"/>
    <property type="molecule type" value="Genomic_DNA"/>
</dbReference>
<keyword evidence="5" id="KW-0547">Nucleotide-binding</keyword>
<evidence type="ECO:0000259" key="8">
    <source>
        <dbReference type="PROSITE" id="PS50893"/>
    </source>
</evidence>
<comment type="caution">
    <text evidence="9">The sequence shown here is derived from an EMBL/GenBank/DDBJ whole genome shotgun (WGS) entry which is preliminary data.</text>
</comment>
<organism evidence="9 10">
    <name type="scientific">Rhizobium terricola</name>
    <dbReference type="NCBI Taxonomy" id="2728849"/>
    <lineage>
        <taxon>Bacteria</taxon>
        <taxon>Pseudomonadati</taxon>
        <taxon>Pseudomonadota</taxon>
        <taxon>Alphaproteobacteria</taxon>
        <taxon>Hyphomicrobiales</taxon>
        <taxon>Rhizobiaceae</taxon>
        <taxon>Rhizobium/Agrobacterium group</taxon>
        <taxon>Rhizobium</taxon>
    </lineage>
</organism>
<dbReference type="FunFam" id="3.40.50.300:FF:000016">
    <property type="entry name" value="Oligopeptide ABC transporter ATP-binding component"/>
    <property type="match status" value="1"/>
</dbReference>
<dbReference type="CDD" id="cd03257">
    <property type="entry name" value="ABC_NikE_OppD_transporters"/>
    <property type="match status" value="1"/>
</dbReference>
<dbReference type="GO" id="GO:0005886">
    <property type="term" value="C:plasma membrane"/>
    <property type="evidence" value="ECO:0007669"/>
    <property type="project" value="UniProtKB-SubCell"/>
</dbReference>
<dbReference type="GO" id="GO:0055085">
    <property type="term" value="P:transmembrane transport"/>
    <property type="evidence" value="ECO:0007669"/>
    <property type="project" value="UniProtKB-ARBA"/>
</dbReference>
<dbReference type="InterPro" id="IPR003439">
    <property type="entry name" value="ABC_transporter-like_ATP-bd"/>
</dbReference>
<dbReference type="Pfam" id="PF00005">
    <property type="entry name" value="ABC_tran"/>
    <property type="match status" value="1"/>
</dbReference>
<accession>A0A7Y0FX18</accession>
<dbReference type="SMART" id="SM00382">
    <property type="entry name" value="AAA"/>
    <property type="match status" value="1"/>
</dbReference>
<proteinExistence type="inferred from homology"/>
<dbReference type="GO" id="GO:0005524">
    <property type="term" value="F:ATP binding"/>
    <property type="evidence" value="ECO:0007669"/>
    <property type="project" value="UniProtKB-KW"/>
</dbReference>
<evidence type="ECO:0000256" key="5">
    <source>
        <dbReference type="ARBA" id="ARBA00022741"/>
    </source>
</evidence>
<comment type="similarity">
    <text evidence="2">Belongs to the ABC transporter superfamily.</text>
</comment>
<dbReference type="GO" id="GO:0016887">
    <property type="term" value="F:ATP hydrolysis activity"/>
    <property type="evidence" value="ECO:0007669"/>
    <property type="project" value="InterPro"/>
</dbReference>